<dbReference type="GO" id="GO:0140662">
    <property type="term" value="F:ATP-dependent protein folding chaperone"/>
    <property type="evidence" value="ECO:0007669"/>
    <property type="project" value="InterPro"/>
</dbReference>
<evidence type="ECO:0000256" key="8">
    <source>
        <dbReference type="ARBA" id="ARBA00023016"/>
    </source>
</evidence>
<evidence type="ECO:0000256" key="7">
    <source>
        <dbReference type="ARBA" id="ARBA00022946"/>
    </source>
</evidence>
<dbReference type="Gene3D" id="3.30.260.10">
    <property type="entry name" value="TCP-1-like chaperonin intermediate domain"/>
    <property type="match status" value="1"/>
</dbReference>
<dbReference type="GO" id="GO:0016887">
    <property type="term" value="F:ATP hydrolysis activity"/>
    <property type="evidence" value="ECO:0007669"/>
    <property type="project" value="InterPro"/>
</dbReference>
<dbReference type="InterPro" id="IPR002423">
    <property type="entry name" value="Cpn60/GroEL/TCP-1"/>
</dbReference>
<dbReference type="SUPFAM" id="SSF54849">
    <property type="entry name" value="GroEL-intermediate domain like"/>
    <property type="match status" value="1"/>
</dbReference>
<dbReference type="PANTHER" id="PTHR11353">
    <property type="entry name" value="CHAPERONIN"/>
    <property type="match status" value="1"/>
</dbReference>
<protein>
    <recommendedName>
        <fullName evidence="3">T-complex protein 1 subunit alpha</fullName>
    </recommendedName>
    <alternativeName>
        <fullName evidence="11">CCT-alpha</fullName>
    </alternativeName>
</protein>
<evidence type="ECO:0000256" key="6">
    <source>
        <dbReference type="ARBA" id="ARBA00022840"/>
    </source>
</evidence>
<keyword evidence="14" id="KW-1185">Reference proteome</keyword>
<dbReference type="NCBIfam" id="NF041082">
    <property type="entry name" value="thermosome_alpha"/>
    <property type="match status" value="1"/>
</dbReference>
<dbReference type="PRINTS" id="PR00304">
    <property type="entry name" value="TCOMPLEXTCP1"/>
</dbReference>
<sequence length="552" mass="59432">MQTKQKAALGINGFRTSGLAVRRENVTATAAVANVVKSSLGPVGLDKMLVDDVGDVCVTNDGATILKSLDVEHPAARLLVDLAQLQDKEVGDGTTSVVILAAELLKRAQDLIVQGIHATSIIAGYKLALREALRYLKDSLSVSVNALGKEVLLNIARTSMSSKILSADAELFAKIVVDAIQSVKTVNDLGDVVYPRKAVSILLQHGKSSRESMLLQGFALGLSRAAQGMPTSVQNAKIALIDFDLRAVKMKLSMNITITDPTKAEAIRQRELDITKERIKKMIAAGANVILTSWGIEDSMMKYMVDEGILGVRRVKKEDMRRIAKATGAQIVHTMSDLEGEEVFESKWLGQADRVYEERFGEDDVIIISGTSNSVCATIVCRGANYFVLEEMERALNDALWAVARTLEASLVVAGGGAVEAALSVYLENFAFTLGSREQLAVAAFAEALLVIPKTLALNAAMDATELVSRLRVIHNEAQREGAKGGNAGSASRFCGLDLVEGTARNNVEAGVLEPQPSKVKSLQFATEAAITIIRIDDCVRLNPEEEEEGRR</sequence>
<dbReference type="GO" id="GO:0005524">
    <property type="term" value="F:ATP binding"/>
    <property type="evidence" value="ECO:0007669"/>
    <property type="project" value="UniProtKB-KW"/>
</dbReference>
<dbReference type="PROSITE" id="PS00751">
    <property type="entry name" value="TCP1_2"/>
    <property type="match status" value="1"/>
</dbReference>
<dbReference type="VEuPathDB" id="TriTrypDB:TEOVI_000506900"/>
<dbReference type="Gene3D" id="1.10.560.10">
    <property type="entry name" value="GroEL-like equatorial domain"/>
    <property type="match status" value="1"/>
</dbReference>
<evidence type="ECO:0000256" key="5">
    <source>
        <dbReference type="ARBA" id="ARBA00022741"/>
    </source>
</evidence>
<name>A0A1G4I702_TRYEQ</name>
<dbReference type="InterPro" id="IPR027410">
    <property type="entry name" value="TCP-1-like_intermed_sf"/>
</dbReference>
<comment type="subcellular location">
    <subcellularLocation>
        <location evidence="1">Cytoplasm</location>
    </subcellularLocation>
</comment>
<dbReference type="InterPro" id="IPR054827">
    <property type="entry name" value="thermosome_alpha"/>
</dbReference>
<dbReference type="Gene3D" id="3.50.7.10">
    <property type="entry name" value="GroEL"/>
    <property type="match status" value="1"/>
</dbReference>
<dbReference type="GeneID" id="92379009"/>
<dbReference type="InterPro" id="IPR017998">
    <property type="entry name" value="Chaperone_TCP-1"/>
</dbReference>
<dbReference type="RefSeq" id="XP_067078996.1">
    <property type="nucleotide sequence ID" value="XM_067222895.1"/>
</dbReference>
<keyword evidence="4" id="KW-0963">Cytoplasm</keyword>
<evidence type="ECO:0000256" key="2">
    <source>
        <dbReference type="ARBA" id="ARBA00008020"/>
    </source>
</evidence>
<dbReference type="Proteomes" id="UP000195570">
    <property type="component" value="Unassembled WGS sequence"/>
</dbReference>
<evidence type="ECO:0000313" key="13">
    <source>
        <dbReference type="EMBL" id="SCU67716.1"/>
    </source>
</evidence>
<dbReference type="GO" id="GO:0051082">
    <property type="term" value="F:unfolded protein binding"/>
    <property type="evidence" value="ECO:0007669"/>
    <property type="project" value="InterPro"/>
</dbReference>
<dbReference type="PROSITE" id="PS00750">
    <property type="entry name" value="TCP1_1"/>
    <property type="match status" value="1"/>
</dbReference>
<dbReference type="InterPro" id="IPR027413">
    <property type="entry name" value="GROEL-like_equatorial_sf"/>
</dbReference>
<dbReference type="InterPro" id="IPR012715">
    <property type="entry name" value="Chap_CCT_alpha"/>
</dbReference>
<dbReference type="FunFam" id="1.10.560.10:FF:000070">
    <property type="entry name" value="Uncharacterized protein"/>
    <property type="match status" value="1"/>
</dbReference>
<reference evidence="13" key="1">
    <citation type="submission" date="2016-09" db="EMBL/GenBank/DDBJ databases">
        <authorList>
            <person name="Hebert L."/>
            <person name="Moumen B."/>
        </authorList>
    </citation>
    <scope>NUCLEOTIDE SEQUENCE [LARGE SCALE GENOMIC DNA]</scope>
    <source>
        <strain evidence="13">OVI</strain>
    </source>
</reference>
<dbReference type="PROSITE" id="PS00995">
    <property type="entry name" value="TCP1_3"/>
    <property type="match status" value="1"/>
</dbReference>
<dbReference type="SUPFAM" id="SSF48592">
    <property type="entry name" value="GroEL equatorial domain-like"/>
    <property type="match status" value="1"/>
</dbReference>
<evidence type="ECO:0000256" key="4">
    <source>
        <dbReference type="ARBA" id="ARBA00022490"/>
    </source>
</evidence>
<comment type="caution">
    <text evidence="13">The sequence shown here is derived from an EMBL/GenBank/DDBJ whole genome shotgun (WGS) entry which is preliminary data.</text>
</comment>
<comment type="function">
    <text evidence="10">Implicated in mitochondrial protein import and macromolecular assembly. May facilitate the correct folding of imported proteins. May also prevent misfolding and promote the refolding and proper assembly of unfolded polypeptides generated under stress conditions in the mitochondrial matrix.</text>
</comment>
<dbReference type="CDD" id="cd03335">
    <property type="entry name" value="TCP1_alpha"/>
    <property type="match status" value="1"/>
</dbReference>
<organism evidence="13 14">
    <name type="scientific">Trypanosoma equiperdum</name>
    <dbReference type="NCBI Taxonomy" id="5694"/>
    <lineage>
        <taxon>Eukaryota</taxon>
        <taxon>Discoba</taxon>
        <taxon>Euglenozoa</taxon>
        <taxon>Kinetoplastea</taxon>
        <taxon>Metakinetoplastina</taxon>
        <taxon>Trypanosomatida</taxon>
        <taxon>Trypanosomatidae</taxon>
        <taxon>Trypanosoma</taxon>
    </lineage>
</organism>
<dbReference type="NCBIfam" id="NF041083">
    <property type="entry name" value="thermosome_beta"/>
    <property type="match status" value="1"/>
</dbReference>
<proteinExistence type="inferred from homology"/>
<evidence type="ECO:0000256" key="1">
    <source>
        <dbReference type="ARBA" id="ARBA00004496"/>
    </source>
</evidence>
<dbReference type="Pfam" id="PF00118">
    <property type="entry name" value="Cpn60_TCP1"/>
    <property type="match status" value="1"/>
</dbReference>
<keyword evidence="7" id="KW-0809">Transit peptide</keyword>
<dbReference type="InterPro" id="IPR027409">
    <property type="entry name" value="GroEL-like_apical_dom_sf"/>
</dbReference>
<keyword evidence="5 12" id="KW-0547">Nucleotide-binding</keyword>
<dbReference type="InterPro" id="IPR002194">
    <property type="entry name" value="Chaperonin_TCP-1_CS"/>
</dbReference>
<dbReference type="GO" id="GO:0005737">
    <property type="term" value="C:cytoplasm"/>
    <property type="evidence" value="ECO:0007669"/>
    <property type="project" value="UniProtKB-SubCell"/>
</dbReference>
<dbReference type="AlphaFoldDB" id="A0A1G4I702"/>
<comment type="similarity">
    <text evidence="2 12">Belongs to the TCP-1 chaperonin family.</text>
</comment>
<dbReference type="InterPro" id="IPR053374">
    <property type="entry name" value="TCP-1_chaperonin"/>
</dbReference>
<gene>
    <name evidence="13" type="ORF">TEOVI_000506900</name>
</gene>
<evidence type="ECO:0000256" key="3">
    <source>
        <dbReference type="ARBA" id="ARBA00014424"/>
    </source>
</evidence>
<dbReference type="EMBL" id="CZPT02000791">
    <property type="protein sequence ID" value="SCU67716.1"/>
    <property type="molecule type" value="Genomic_DNA"/>
</dbReference>
<keyword evidence="6 12" id="KW-0067">ATP-binding</keyword>
<dbReference type="FunFam" id="3.50.7.10:FF:000009">
    <property type="entry name" value="T-complex protein 1 subunit alpha"/>
    <property type="match status" value="1"/>
</dbReference>
<evidence type="ECO:0000256" key="12">
    <source>
        <dbReference type="RuleBase" id="RU004187"/>
    </source>
</evidence>
<dbReference type="SUPFAM" id="SSF52029">
    <property type="entry name" value="GroEL apical domain-like"/>
    <property type="match status" value="1"/>
</dbReference>
<evidence type="ECO:0000256" key="10">
    <source>
        <dbReference type="ARBA" id="ARBA00025467"/>
    </source>
</evidence>
<evidence type="ECO:0000313" key="14">
    <source>
        <dbReference type="Proteomes" id="UP000195570"/>
    </source>
</evidence>
<evidence type="ECO:0000256" key="11">
    <source>
        <dbReference type="ARBA" id="ARBA00030049"/>
    </source>
</evidence>
<keyword evidence="8" id="KW-0346">Stress response</keyword>
<keyword evidence="9 12" id="KW-0143">Chaperone</keyword>
<evidence type="ECO:0000256" key="9">
    <source>
        <dbReference type="ARBA" id="ARBA00023186"/>
    </source>
</evidence>
<accession>A0A1G4I702</accession>